<keyword evidence="10" id="KW-1185">Reference proteome</keyword>
<sequence>MIERQALTVTQVNLYIKQVIARDDILNNVLVKGELSNFKAHSSGHMYMSLKDETGVMRAVMFRSAAAKLNFRPQNGMKVLARGRIGVYERDGQYQLYIEHMEQEGIGDLHVAFEKLKQKLDAEGLFSPKYKKPLPKYPGRIGVVTAPTGAAIRDIMNILSRRFSYSDILLYPVLVQGENSAQSIVEAINYFNDTDSADVLIVGRGGGSIEDLWSFNEEIVARAIFASHIPIVSAVGHEIDFTISDFVADLRAPTPSAAAELVVPSQVELREKFNNVYSRMYTCANRIVERSRMRVKMLSENTVLKNPMVKVEDNRIYLDSLYKNFENAFQGILNEKKQSLALNASKLDALSPLSSLQRGFSVTKDTAGKVVKSVGQISDGDEITVLVSDGSLLADVKKIEKN</sequence>
<dbReference type="GO" id="GO:0009318">
    <property type="term" value="C:exodeoxyribonuclease VII complex"/>
    <property type="evidence" value="ECO:0007669"/>
    <property type="project" value="UniProtKB-UniRule"/>
</dbReference>
<keyword evidence="4 5" id="KW-0269">Exonuclease</keyword>
<dbReference type="EC" id="3.1.11.6" evidence="5"/>
<evidence type="ECO:0000259" key="8">
    <source>
        <dbReference type="Pfam" id="PF13742"/>
    </source>
</evidence>
<feature type="domain" description="Exonuclease VII large subunit C-terminal" evidence="7">
    <location>
        <begin position="125"/>
        <end position="341"/>
    </location>
</feature>
<evidence type="ECO:0000313" key="10">
    <source>
        <dbReference type="Proteomes" id="UP000235589"/>
    </source>
</evidence>
<dbReference type="GO" id="GO:0006308">
    <property type="term" value="P:DNA catabolic process"/>
    <property type="evidence" value="ECO:0007669"/>
    <property type="project" value="UniProtKB-UniRule"/>
</dbReference>
<dbReference type="PANTHER" id="PTHR30008:SF0">
    <property type="entry name" value="EXODEOXYRIBONUCLEASE 7 LARGE SUBUNIT"/>
    <property type="match status" value="1"/>
</dbReference>
<dbReference type="HAMAP" id="MF_00378">
    <property type="entry name" value="Exonuc_7_L"/>
    <property type="match status" value="1"/>
</dbReference>
<dbReference type="GO" id="GO:0005737">
    <property type="term" value="C:cytoplasm"/>
    <property type="evidence" value="ECO:0007669"/>
    <property type="project" value="UniProtKB-SubCell"/>
</dbReference>
<evidence type="ECO:0000256" key="6">
    <source>
        <dbReference type="RuleBase" id="RU004355"/>
    </source>
</evidence>
<dbReference type="EMBL" id="CP020991">
    <property type="protein sequence ID" value="AUO18617.1"/>
    <property type="molecule type" value="Genomic_DNA"/>
</dbReference>
<proteinExistence type="inferred from homology"/>
<reference evidence="9 10" key="1">
    <citation type="submission" date="2017-04" db="EMBL/GenBank/DDBJ databases">
        <title>Monoglobus pectinilyticus 14 draft genome.</title>
        <authorList>
            <person name="Kim C."/>
            <person name="Rosendale D.I."/>
            <person name="Kelly W.J."/>
            <person name="Tannock G.W."/>
            <person name="Patchett M.L."/>
            <person name="Jordens J.Z."/>
        </authorList>
    </citation>
    <scope>NUCLEOTIDE SEQUENCE [LARGE SCALE GENOMIC DNA]</scope>
    <source>
        <strain evidence="9 10">14</strain>
    </source>
</reference>
<dbReference type="AlphaFoldDB" id="A0A2K9P004"/>
<evidence type="ECO:0000259" key="7">
    <source>
        <dbReference type="Pfam" id="PF02601"/>
    </source>
</evidence>
<gene>
    <name evidence="5" type="primary">xseA</name>
    <name evidence="9" type="ORF">B9O19_00433</name>
</gene>
<dbReference type="Pfam" id="PF13742">
    <property type="entry name" value="tRNA_anti_2"/>
    <property type="match status" value="1"/>
</dbReference>
<name>A0A2K9P004_9FIRM</name>
<evidence type="ECO:0000313" key="9">
    <source>
        <dbReference type="EMBL" id="AUO18617.1"/>
    </source>
</evidence>
<keyword evidence="2 5" id="KW-0540">Nuclease</keyword>
<dbReference type="Proteomes" id="UP000235589">
    <property type="component" value="Chromosome"/>
</dbReference>
<dbReference type="KEGG" id="mpec:B9O19_00433"/>
<accession>A0A2K9P004</accession>
<dbReference type="OrthoDB" id="9802795at2"/>
<dbReference type="InterPro" id="IPR025824">
    <property type="entry name" value="OB-fold_nuc-bd_dom"/>
</dbReference>
<comment type="subcellular location">
    <subcellularLocation>
        <location evidence="5 6">Cytoplasm</location>
    </subcellularLocation>
</comment>
<comment type="function">
    <text evidence="5">Bidirectionally degrades single-stranded DNA into large acid-insoluble oligonucleotides, which are then degraded further into small acid-soluble oligonucleotides.</text>
</comment>
<dbReference type="InterPro" id="IPR003753">
    <property type="entry name" value="Exonuc_VII_L"/>
</dbReference>
<dbReference type="Pfam" id="PF02601">
    <property type="entry name" value="Exonuc_VII_L"/>
    <property type="match status" value="1"/>
</dbReference>
<dbReference type="GO" id="GO:0008855">
    <property type="term" value="F:exodeoxyribonuclease VII activity"/>
    <property type="evidence" value="ECO:0007669"/>
    <property type="project" value="UniProtKB-UniRule"/>
</dbReference>
<evidence type="ECO:0000256" key="1">
    <source>
        <dbReference type="ARBA" id="ARBA00022490"/>
    </source>
</evidence>
<feature type="domain" description="OB-fold nucleic acid binding" evidence="8">
    <location>
        <begin position="7"/>
        <end position="102"/>
    </location>
</feature>
<comment type="catalytic activity">
    <reaction evidence="5 6">
        <text>Exonucleolytic cleavage in either 5'- to 3'- or 3'- to 5'-direction to yield nucleoside 5'-phosphates.</text>
        <dbReference type="EC" id="3.1.11.6"/>
    </reaction>
</comment>
<evidence type="ECO:0000256" key="4">
    <source>
        <dbReference type="ARBA" id="ARBA00022839"/>
    </source>
</evidence>
<dbReference type="InterPro" id="IPR020579">
    <property type="entry name" value="Exonuc_VII_lsu_C"/>
</dbReference>
<dbReference type="RefSeq" id="WP_102364906.1">
    <property type="nucleotide sequence ID" value="NZ_CP020991.1"/>
</dbReference>
<dbReference type="GO" id="GO:0003676">
    <property type="term" value="F:nucleic acid binding"/>
    <property type="evidence" value="ECO:0007669"/>
    <property type="project" value="InterPro"/>
</dbReference>
<keyword evidence="3 5" id="KW-0378">Hydrolase</keyword>
<evidence type="ECO:0000256" key="2">
    <source>
        <dbReference type="ARBA" id="ARBA00022722"/>
    </source>
</evidence>
<keyword evidence="1 5" id="KW-0963">Cytoplasm</keyword>
<evidence type="ECO:0000256" key="5">
    <source>
        <dbReference type="HAMAP-Rule" id="MF_00378"/>
    </source>
</evidence>
<organism evidence="9 10">
    <name type="scientific">Monoglobus pectinilyticus</name>
    <dbReference type="NCBI Taxonomy" id="1981510"/>
    <lineage>
        <taxon>Bacteria</taxon>
        <taxon>Bacillati</taxon>
        <taxon>Bacillota</taxon>
        <taxon>Clostridia</taxon>
        <taxon>Monoglobales</taxon>
        <taxon>Monoglobaceae</taxon>
        <taxon>Monoglobus</taxon>
    </lineage>
</organism>
<dbReference type="CDD" id="cd04489">
    <property type="entry name" value="ExoVII_LU_OBF"/>
    <property type="match status" value="1"/>
</dbReference>
<dbReference type="GeneID" id="98061860"/>
<protein>
    <recommendedName>
        <fullName evidence="5">Exodeoxyribonuclease 7 large subunit</fullName>
        <ecNumber evidence="5">3.1.11.6</ecNumber>
    </recommendedName>
    <alternativeName>
        <fullName evidence="5">Exodeoxyribonuclease VII large subunit</fullName>
        <shortName evidence="5">Exonuclease VII large subunit</shortName>
    </alternativeName>
</protein>
<dbReference type="NCBIfam" id="TIGR00237">
    <property type="entry name" value="xseA"/>
    <property type="match status" value="1"/>
</dbReference>
<evidence type="ECO:0000256" key="3">
    <source>
        <dbReference type="ARBA" id="ARBA00022801"/>
    </source>
</evidence>
<comment type="similarity">
    <text evidence="5 6">Belongs to the XseA family.</text>
</comment>
<comment type="subunit">
    <text evidence="5">Heterooligomer composed of large and small subunits.</text>
</comment>
<dbReference type="PANTHER" id="PTHR30008">
    <property type="entry name" value="EXODEOXYRIBONUCLEASE 7 LARGE SUBUNIT"/>
    <property type="match status" value="1"/>
</dbReference>